<sequence length="206" mass="22252">MGELEDAVMTRVWKWNRPVTVREVLEDLQRERSIAYTTVMTVLDNLHQKGWVRREAEGRAYRYEAVSTRAAYAAALMNDAWSQSDNAAAALVAFFGMMSEEQRQALRDAVRIVEGTTEVRSEGAAERRAQGGPEGRSEGSADGVAEGRGEESASEPAEERGEEAPEVVGEVPEVPDSAEAAAPAETADAPETGDQNPGSAQGDRGR</sequence>
<feature type="compositionally biased region" description="Basic and acidic residues" evidence="5">
    <location>
        <begin position="117"/>
        <end position="163"/>
    </location>
</feature>
<feature type="region of interest" description="Disordered" evidence="5">
    <location>
        <begin position="117"/>
        <end position="206"/>
    </location>
</feature>
<comment type="caution">
    <text evidence="6">The sequence shown here is derived from an EMBL/GenBank/DDBJ whole genome shotgun (WGS) entry which is preliminary data.</text>
</comment>
<reference evidence="6 7" key="1">
    <citation type="submission" date="2024-06" db="EMBL/GenBank/DDBJ databases">
        <title>The Natural Products Discovery Center: Release of the First 8490 Sequenced Strains for Exploring Actinobacteria Biosynthetic Diversity.</title>
        <authorList>
            <person name="Kalkreuter E."/>
            <person name="Kautsar S.A."/>
            <person name="Yang D."/>
            <person name="Bader C.D."/>
            <person name="Teijaro C.N."/>
            <person name="Fluegel L."/>
            <person name="Davis C.M."/>
            <person name="Simpson J.R."/>
            <person name="Lauterbach L."/>
            <person name="Steele A.D."/>
            <person name="Gui C."/>
            <person name="Meng S."/>
            <person name="Li G."/>
            <person name="Viehrig K."/>
            <person name="Ye F."/>
            <person name="Su P."/>
            <person name="Kiefer A.F."/>
            <person name="Nichols A."/>
            <person name="Cepeda A.J."/>
            <person name="Yan W."/>
            <person name="Fan B."/>
            <person name="Jiang Y."/>
            <person name="Adhikari A."/>
            <person name="Zheng C.-J."/>
            <person name="Schuster L."/>
            <person name="Cowan T.M."/>
            <person name="Smanski M.J."/>
            <person name="Chevrette M.G."/>
            <person name="De Carvalho L.P.S."/>
            <person name="Shen B."/>
        </authorList>
    </citation>
    <scope>NUCLEOTIDE SEQUENCE [LARGE SCALE GENOMIC DNA]</scope>
    <source>
        <strain evidence="6 7">NPDC000634</strain>
    </source>
</reference>
<evidence type="ECO:0000256" key="5">
    <source>
        <dbReference type="SAM" id="MobiDB-lite"/>
    </source>
</evidence>
<dbReference type="InterPro" id="IPR036390">
    <property type="entry name" value="WH_DNA-bd_sf"/>
</dbReference>
<dbReference type="Gene3D" id="1.10.10.10">
    <property type="entry name" value="Winged helix-like DNA-binding domain superfamily/Winged helix DNA-binding domain"/>
    <property type="match status" value="1"/>
</dbReference>
<keyword evidence="2" id="KW-0805">Transcription regulation</keyword>
<dbReference type="InterPro" id="IPR005650">
    <property type="entry name" value="BlaI_family"/>
</dbReference>
<dbReference type="SUPFAM" id="SSF46785">
    <property type="entry name" value="Winged helix' DNA-binding domain"/>
    <property type="match status" value="1"/>
</dbReference>
<comment type="similarity">
    <text evidence="1">Belongs to the BlaI transcriptional regulatory family.</text>
</comment>
<evidence type="ECO:0000313" key="7">
    <source>
        <dbReference type="Proteomes" id="UP001458415"/>
    </source>
</evidence>
<accession>A0ABV1VZR8</accession>
<feature type="compositionally biased region" description="Low complexity" evidence="5">
    <location>
        <begin position="166"/>
        <end position="192"/>
    </location>
</feature>
<keyword evidence="3" id="KW-0238">DNA-binding</keyword>
<proteinExistence type="inferred from homology"/>
<gene>
    <name evidence="6" type="ORF">ABT317_10470</name>
</gene>
<name>A0ABV1VZR8_9ACTN</name>
<evidence type="ECO:0000313" key="6">
    <source>
        <dbReference type="EMBL" id="MER6977424.1"/>
    </source>
</evidence>
<keyword evidence="4" id="KW-0804">Transcription</keyword>
<organism evidence="6 7">
    <name type="scientific">Streptomyces carpinensis</name>
    <dbReference type="NCBI Taxonomy" id="66369"/>
    <lineage>
        <taxon>Bacteria</taxon>
        <taxon>Bacillati</taxon>
        <taxon>Actinomycetota</taxon>
        <taxon>Actinomycetes</taxon>
        <taxon>Kitasatosporales</taxon>
        <taxon>Streptomycetaceae</taxon>
        <taxon>Streptomyces</taxon>
    </lineage>
</organism>
<evidence type="ECO:0000256" key="2">
    <source>
        <dbReference type="ARBA" id="ARBA00023015"/>
    </source>
</evidence>
<keyword evidence="7" id="KW-1185">Reference proteome</keyword>
<protein>
    <submittedName>
        <fullName evidence="6">BlaI/MecI/CopY family transcriptional regulator</fullName>
    </submittedName>
</protein>
<dbReference type="Proteomes" id="UP001458415">
    <property type="component" value="Unassembled WGS sequence"/>
</dbReference>
<evidence type="ECO:0000256" key="1">
    <source>
        <dbReference type="ARBA" id="ARBA00011046"/>
    </source>
</evidence>
<dbReference type="EMBL" id="JBEPCU010000123">
    <property type="protein sequence ID" value="MER6977424.1"/>
    <property type="molecule type" value="Genomic_DNA"/>
</dbReference>
<dbReference type="InterPro" id="IPR036388">
    <property type="entry name" value="WH-like_DNA-bd_sf"/>
</dbReference>
<dbReference type="Gene3D" id="6.10.140.850">
    <property type="match status" value="1"/>
</dbReference>
<dbReference type="Pfam" id="PF03965">
    <property type="entry name" value="Penicillinase_R"/>
    <property type="match status" value="1"/>
</dbReference>
<evidence type="ECO:0000256" key="3">
    <source>
        <dbReference type="ARBA" id="ARBA00023125"/>
    </source>
</evidence>
<evidence type="ECO:0000256" key="4">
    <source>
        <dbReference type="ARBA" id="ARBA00023163"/>
    </source>
</evidence>